<reference evidence="5 6" key="1">
    <citation type="submission" date="2019-03" db="EMBL/GenBank/DDBJ databases">
        <title>Freshwater and sediment microbial communities from various areas in North America, analyzing microbe dynamics in response to fracking.</title>
        <authorList>
            <person name="Lamendella R."/>
        </authorList>
    </citation>
    <scope>NUCLEOTIDE SEQUENCE [LARGE SCALE GENOMIC DNA]</scope>
    <source>
        <strain evidence="5 6">18_TX</strain>
    </source>
</reference>
<dbReference type="Gene3D" id="3.40.190.10">
    <property type="entry name" value="Periplasmic binding protein-like II"/>
    <property type="match status" value="2"/>
</dbReference>
<organism evidence="5 6">
    <name type="scientific">Idiomarina aquatica</name>
    <dbReference type="NCBI Taxonomy" id="1327752"/>
    <lineage>
        <taxon>Bacteria</taxon>
        <taxon>Pseudomonadati</taxon>
        <taxon>Pseudomonadota</taxon>
        <taxon>Gammaproteobacteria</taxon>
        <taxon>Alteromonadales</taxon>
        <taxon>Idiomarinaceae</taxon>
        <taxon>Idiomarina</taxon>
    </lineage>
</organism>
<accession>A0A4R6PQB3</accession>
<evidence type="ECO:0000313" key="5">
    <source>
        <dbReference type="EMBL" id="TDP39142.1"/>
    </source>
</evidence>
<gene>
    <name evidence="5" type="ORF">DEU29_10337</name>
</gene>
<dbReference type="EMBL" id="SNXI01000003">
    <property type="protein sequence ID" value="TDP39142.1"/>
    <property type="molecule type" value="Genomic_DNA"/>
</dbReference>
<dbReference type="AlphaFoldDB" id="A0A4R6PQB3"/>
<comment type="similarity">
    <text evidence="1">Belongs to the bacterial solute-binding protein 3 family.</text>
</comment>
<feature type="signal peptide" evidence="3">
    <location>
        <begin position="1"/>
        <end position="23"/>
    </location>
</feature>
<sequence length="246" mass="27532">MKKLLQATIISVTALGVNSAALADAQAGMATGYPPYQFLYQGELTGFDVAVANAIYDKLGERLTLNQYDWDNVVSLLRYGQLDIAIGMEKTDVRQQYFSFSTPYYERQTALFILESNKAIENVRQLVGKRISGDRHSVLEAHLRELGLRDAIRVEQADSKKDAMAQLAVGEVEAVIMPRRVANYLAAQYGVQLKVLWQPNDATPVAMAVTKGNDQLLQKLNQAITLLEQDGTLERLREQWDITPIR</sequence>
<dbReference type="OrthoDB" id="9768183at2"/>
<evidence type="ECO:0000256" key="2">
    <source>
        <dbReference type="ARBA" id="ARBA00022729"/>
    </source>
</evidence>
<feature type="chain" id="PRO_5020868161" evidence="3">
    <location>
        <begin position="24"/>
        <end position="246"/>
    </location>
</feature>
<proteinExistence type="inferred from homology"/>
<evidence type="ECO:0000259" key="4">
    <source>
        <dbReference type="SMART" id="SM00062"/>
    </source>
</evidence>
<keyword evidence="2 3" id="KW-0732">Signal</keyword>
<comment type="caution">
    <text evidence="5">The sequence shown here is derived from an EMBL/GenBank/DDBJ whole genome shotgun (WGS) entry which is preliminary data.</text>
</comment>
<keyword evidence="6" id="KW-1185">Reference proteome</keyword>
<name>A0A4R6PQB3_9GAMM</name>
<dbReference type="Pfam" id="PF00497">
    <property type="entry name" value="SBP_bac_3"/>
    <property type="match status" value="1"/>
</dbReference>
<evidence type="ECO:0000313" key="6">
    <source>
        <dbReference type="Proteomes" id="UP000295531"/>
    </source>
</evidence>
<evidence type="ECO:0000256" key="1">
    <source>
        <dbReference type="ARBA" id="ARBA00010333"/>
    </source>
</evidence>
<dbReference type="SMART" id="SM00062">
    <property type="entry name" value="PBPb"/>
    <property type="match status" value="1"/>
</dbReference>
<dbReference type="PANTHER" id="PTHR35936">
    <property type="entry name" value="MEMBRANE-BOUND LYTIC MUREIN TRANSGLYCOSYLASE F"/>
    <property type="match status" value="1"/>
</dbReference>
<dbReference type="CDD" id="cd13704">
    <property type="entry name" value="PBP2_HisK"/>
    <property type="match status" value="1"/>
</dbReference>
<dbReference type="Proteomes" id="UP000295531">
    <property type="component" value="Unassembled WGS sequence"/>
</dbReference>
<dbReference type="RefSeq" id="WP_133538863.1">
    <property type="nucleotide sequence ID" value="NZ_SNXI01000003.1"/>
</dbReference>
<dbReference type="SUPFAM" id="SSF53850">
    <property type="entry name" value="Periplasmic binding protein-like II"/>
    <property type="match status" value="1"/>
</dbReference>
<protein>
    <submittedName>
        <fullName evidence="5">Amino acid ABC transporter substrate-binding protein (PAAT family)</fullName>
    </submittedName>
</protein>
<dbReference type="PANTHER" id="PTHR35936:SF32">
    <property type="entry name" value="MEMBRANE-BOUND LYTIC MUREIN TRANSGLYCOSYLASE F"/>
    <property type="match status" value="1"/>
</dbReference>
<feature type="domain" description="Solute-binding protein family 3/N-terminal" evidence="4">
    <location>
        <begin position="26"/>
        <end position="244"/>
    </location>
</feature>
<dbReference type="InterPro" id="IPR001638">
    <property type="entry name" value="Solute-binding_3/MltF_N"/>
</dbReference>
<evidence type="ECO:0000256" key="3">
    <source>
        <dbReference type="SAM" id="SignalP"/>
    </source>
</evidence>